<dbReference type="InParanoid" id="D2A455"/>
<evidence type="ECO:0000256" key="1">
    <source>
        <dbReference type="SAM" id="Coils"/>
    </source>
</evidence>
<feature type="compositionally biased region" description="Basic residues" evidence="2">
    <location>
        <begin position="696"/>
        <end position="711"/>
    </location>
</feature>
<dbReference type="GO" id="GO:0036010">
    <property type="term" value="P:protein localization to endosome"/>
    <property type="evidence" value="ECO:0000318"/>
    <property type="project" value="GO_Central"/>
</dbReference>
<feature type="compositionally biased region" description="Acidic residues" evidence="2">
    <location>
        <begin position="1002"/>
        <end position="1011"/>
    </location>
</feature>
<feature type="region of interest" description="Disordered" evidence="2">
    <location>
        <begin position="267"/>
        <end position="422"/>
    </location>
</feature>
<feature type="region of interest" description="Disordered" evidence="2">
    <location>
        <begin position="508"/>
        <end position="758"/>
    </location>
</feature>
<feature type="region of interest" description="Disordered" evidence="2">
    <location>
        <begin position="905"/>
        <end position="960"/>
    </location>
</feature>
<dbReference type="OMA" id="IHTIFYD"/>
<feature type="compositionally biased region" description="Basic and acidic residues" evidence="2">
    <location>
        <begin position="978"/>
        <end position="990"/>
    </location>
</feature>
<feature type="region of interest" description="Disordered" evidence="2">
    <location>
        <begin position="978"/>
        <end position="1016"/>
    </location>
</feature>
<evidence type="ECO:0000313" key="4">
    <source>
        <dbReference type="Proteomes" id="UP000007266"/>
    </source>
</evidence>
<feature type="compositionally biased region" description="Basic and acidic residues" evidence="2">
    <location>
        <begin position="948"/>
        <end position="959"/>
    </location>
</feature>
<gene>
    <name evidence="3" type="primary">AUGUSTUS-3.0.2_15827</name>
    <name evidence="3" type="ORF">TcasGA2_TC015827</name>
</gene>
<dbReference type="eggNOG" id="ENOG502QTIY">
    <property type="taxonomic scope" value="Eukaryota"/>
</dbReference>
<feature type="region of interest" description="Disordered" evidence="2">
    <location>
        <begin position="177"/>
        <end position="246"/>
    </location>
</feature>
<reference evidence="3 4" key="1">
    <citation type="journal article" date="2008" name="Nature">
        <title>The genome of the model beetle and pest Tribolium castaneum.</title>
        <authorList>
            <consortium name="Tribolium Genome Sequencing Consortium"/>
            <person name="Richards S."/>
            <person name="Gibbs R.A."/>
            <person name="Weinstock G.M."/>
            <person name="Brown S.J."/>
            <person name="Denell R."/>
            <person name="Beeman R.W."/>
            <person name="Gibbs R."/>
            <person name="Beeman R.W."/>
            <person name="Brown S.J."/>
            <person name="Bucher G."/>
            <person name="Friedrich M."/>
            <person name="Grimmelikhuijzen C.J."/>
            <person name="Klingler M."/>
            <person name="Lorenzen M."/>
            <person name="Richards S."/>
            <person name="Roth S."/>
            <person name="Schroder R."/>
            <person name="Tautz D."/>
            <person name="Zdobnov E.M."/>
            <person name="Muzny D."/>
            <person name="Gibbs R.A."/>
            <person name="Weinstock G.M."/>
            <person name="Attaway T."/>
            <person name="Bell S."/>
            <person name="Buhay C.J."/>
            <person name="Chandrabose M.N."/>
            <person name="Chavez D."/>
            <person name="Clerk-Blankenburg K.P."/>
            <person name="Cree A."/>
            <person name="Dao M."/>
            <person name="Davis C."/>
            <person name="Chacko J."/>
            <person name="Dinh H."/>
            <person name="Dugan-Rocha S."/>
            <person name="Fowler G."/>
            <person name="Garner T.T."/>
            <person name="Garnes J."/>
            <person name="Gnirke A."/>
            <person name="Hawes A."/>
            <person name="Hernandez J."/>
            <person name="Hines S."/>
            <person name="Holder M."/>
            <person name="Hume J."/>
            <person name="Jhangiani S.N."/>
            <person name="Joshi V."/>
            <person name="Khan Z.M."/>
            <person name="Jackson L."/>
            <person name="Kovar C."/>
            <person name="Kowis A."/>
            <person name="Lee S."/>
            <person name="Lewis L.R."/>
            <person name="Margolis J."/>
            <person name="Morgan M."/>
            <person name="Nazareth L.V."/>
            <person name="Nguyen N."/>
            <person name="Okwuonu G."/>
            <person name="Parker D."/>
            <person name="Richards S."/>
            <person name="Ruiz S.J."/>
            <person name="Santibanez J."/>
            <person name="Savard J."/>
            <person name="Scherer S.E."/>
            <person name="Schneider B."/>
            <person name="Sodergren E."/>
            <person name="Tautz D."/>
            <person name="Vattahil S."/>
            <person name="Villasana D."/>
            <person name="White C.S."/>
            <person name="Wright R."/>
            <person name="Park Y."/>
            <person name="Beeman R.W."/>
            <person name="Lord J."/>
            <person name="Oppert B."/>
            <person name="Lorenzen M."/>
            <person name="Brown S."/>
            <person name="Wang L."/>
            <person name="Savard J."/>
            <person name="Tautz D."/>
            <person name="Richards S."/>
            <person name="Weinstock G."/>
            <person name="Gibbs R.A."/>
            <person name="Liu Y."/>
            <person name="Worley K."/>
            <person name="Weinstock G."/>
            <person name="Elsik C.G."/>
            <person name="Reese J.T."/>
            <person name="Elhaik E."/>
            <person name="Landan G."/>
            <person name="Graur D."/>
            <person name="Arensburger P."/>
            <person name="Atkinson P."/>
            <person name="Beeman R.W."/>
            <person name="Beidler J."/>
            <person name="Brown S.J."/>
            <person name="Demuth J.P."/>
            <person name="Drury D.W."/>
            <person name="Du Y.Z."/>
            <person name="Fujiwara H."/>
            <person name="Lorenzen M."/>
            <person name="Maselli V."/>
            <person name="Osanai M."/>
            <person name="Park Y."/>
            <person name="Robertson H.M."/>
            <person name="Tu Z."/>
            <person name="Wang J.J."/>
            <person name="Wang S."/>
            <person name="Richards S."/>
            <person name="Song H."/>
            <person name="Zhang L."/>
            <person name="Sodergren E."/>
            <person name="Werner D."/>
            <person name="Stanke M."/>
            <person name="Morgenstern B."/>
            <person name="Solovyev V."/>
            <person name="Kosarev P."/>
            <person name="Brown G."/>
            <person name="Chen H.C."/>
            <person name="Ermolaeva O."/>
            <person name="Hlavina W."/>
            <person name="Kapustin Y."/>
            <person name="Kiryutin B."/>
            <person name="Kitts P."/>
            <person name="Maglott D."/>
            <person name="Pruitt K."/>
            <person name="Sapojnikov V."/>
            <person name="Souvorov A."/>
            <person name="Mackey A.J."/>
            <person name="Waterhouse R.M."/>
            <person name="Wyder S."/>
            <person name="Zdobnov E.M."/>
            <person name="Zdobnov E.M."/>
            <person name="Wyder S."/>
            <person name="Kriventseva E.V."/>
            <person name="Kadowaki T."/>
            <person name="Bork P."/>
            <person name="Aranda M."/>
            <person name="Bao R."/>
            <person name="Beermann A."/>
            <person name="Berns N."/>
            <person name="Bolognesi R."/>
            <person name="Bonneton F."/>
            <person name="Bopp D."/>
            <person name="Brown S.J."/>
            <person name="Bucher G."/>
            <person name="Butts T."/>
            <person name="Chaumot A."/>
            <person name="Denell R.E."/>
            <person name="Ferrier D.E."/>
            <person name="Friedrich M."/>
            <person name="Gordon C.M."/>
            <person name="Jindra M."/>
            <person name="Klingler M."/>
            <person name="Lan Q."/>
            <person name="Lattorff H.M."/>
            <person name="Laudet V."/>
            <person name="von Levetsow C."/>
            <person name="Liu Z."/>
            <person name="Lutz R."/>
            <person name="Lynch J.A."/>
            <person name="da Fonseca R.N."/>
            <person name="Posnien N."/>
            <person name="Reuter R."/>
            <person name="Roth S."/>
            <person name="Savard J."/>
            <person name="Schinko J.B."/>
            <person name="Schmitt C."/>
            <person name="Schoppmeier M."/>
            <person name="Schroder R."/>
            <person name="Shippy T.D."/>
            <person name="Simonnet F."/>
            <person name="Marques-Souza H."/>
            <person name="Tautz D."/>
            <person name="Tomoyasu Y."/>
            <person name="Trauner J."/>
            <person name="Van der Zee M."/>
            <person name="Vervoort M."/>
            <person name="Wittkopp N."/>
            <person name="Wimmer E.A."/>
            <person name="Yang X."/>
            <person name="Jones A.K."/>
            <person name="Sattelle D.B."/>
            <person name="Ebert P.R."/>
            <person name="Nelson D."/>
            <person name="Scott J.G."/>
            <person name="Beeman R.W."/>
            <person name="Muthukrishnan S."/>
            <person name="Kramer K.J."/>
            <person name="Arakane Y."/>
            <person name="Beeman R.W."/>
            <person name="Zhu Q."/>
            <person name="Hogenkamp D."/>
            <person name="Dixit R."/>
            <person name="Oppert B."/>
            <person name="Jiang H."/>
            <person name="Zou Z."/>
            <person name="Marshall J."/>
            <person name="Elpidina E."/>
            <person name="Vinokurov K."/>
            <person name="Oppert C."/>
            <person name="Zou Z."/>
            <person name="Evans J."/>
            <person name="Lu Z."/>
            <person name="Zhao P."/>
            <person name="Sumathipala N."/>
            <person name="Altincicek B."/>
            <person name="Vilcinskas A."/>
            <person name="Williams M."/>
            <person name="Hultmark D."/>
            <person name="Hetru C."/>
            <person name="Jiang H."/>
            <person name="Grimmelikhuijzen C.J."/>
            <person name="Hauser F."/>
            <person name="Cazzamali G."/>
            <person name="Williamson M."/>
            <person name="Park Y."/>
            <person name="Li B."/>
            <person name="Tanaka Y."/>
            <person name="Predel R."/>
            <person name="Neupert S."/>
            <person name="Schachtner J."/>
            <person name="Verleyen P."/>
            <person name="Raible F."/>
            <person name="Bork P."/>
            <person name="Friedrich M."/>
            <person name="Walden K.K."/>
            <person name="Robertson H.M."/>
            <person name="Angeli S."/>
            <person name="Foret S."/>
            <person name="Bucher G."/>
            <person name="Schuetz S."/>
            <person name="Maleszka R."/>
            <person name="Wimmer E.A."/>
            <person name="Beeman R.W."/>
            <person name="Lorenzen M."/>
            <person name="Tomoyasu Y."/>
            <person name="Miller S.C."/>
            <person name="Grossmann D."/>
            <person name="Bucher G."/>
        </authorList>
    </citation>
    <scope>NUCLEOTIDE SEQUENCE [LARGE SCALE GENOMIC DNA]</scope>
    <source>
        <strain evidence="3 4">Georgia GA2</strain>
    </source>
</reference>
<dbReference type="Proteomes" id="UP000007266">
    <property type="component" value="Linkage group 6"/>
</dbReference>
<dbReference type="GO" id="GO:0005769">
    <property type="term" value="C:early endosome"/>
    <property type="evidence" value="ECO:0000318"/>
    <property type="project" value="GO_Central"/>
</dbReference>
<dbReference type="EMBL" id="KQ971348">
    <property type="protein sequence ID" value="EFA05619.1"/>
    <property type="molecule type" value="Genomic_DNA"/>
</dbReference>
<dbReference type="GO" id="GO:1905394">
    <property type="term" value="F:retromer complex binding"/>
    <property type="evidence" value="ECO:0000318"/>
    <property type="project" value="GO_Central"/>
</dbReference>
<dbReference type="OrthoDB" id="751084at2759"/>
<feature type="compositionally biased region" description="Acidic residues" evidence="2">
    <location>
        <begin position="407"/>
        <end position="417"/>
    </location>
</feature>
<reference evidence="3 4" key="2">
    <citation type="journal article" date="2010" name="Nucleic Acids Res.">
        <title>BeetleBase in 2010: revisions to provide comprehensive genomic information for Tribolium castaneum.</title>
        <authorList>
            <person name="Kim H.S."/>
            <person name="Murphy T."/>
            <person name="Xia J."/>
            <person name="Caragea D."/>
            <person name="Park Y."/>
            <person name="Beeman R.W."/>
            <person name="Lorenzen M.D."/>
            <person name="Butcher S."/>
            <person name="Manak J.R."/>
            <person name="Brown S.J."/>
        </authorList>
    </citation>
    <scope>GENOME REANNOTATION</scope>
    <source>
        <strain evidence="3 4">Georgia GA2</strain>
    </source>
</reference>
<evidence type="ECO:0008006" key="5">
    <source>
        <dbReference type="Google" id="ProtNLM"/>
    </source>
</evidence>
<feature type="region of interest" description="Disordered" evidence="2">
    <location>
        <begin position="777"/>
        <end position="816"/>
    </location>
</feature>
<evidence type="ECO:0000256" key="2">
    <source>
        <dbReference type="SAM" id="MobiDB-lite"/>
    </source>
</evidence>
<dbReference type="GO" id="GO:1901981">
    <property type="term" value="F:phosphatidylinositol phosphate binding"/>
    <property type="evidence" value="ECO:0000318"/>
    <property type="project" value="GO_Central"/>
</dbReference>
<organism evidence="3 4">
    <name type="scientific">Tribolium castaneum</name>
    <name type="common">Red flour beetle</name>
    <dbReference type="NCBI Taxonomy" id="7070"/>
    <lineage>
        <taxon>Eukaryota</taxon>
        <taxon>Metazoa</taxon>
        <taxon>Ecdysozoa</taxon>
        <taxon>Arthropoda</taxon>
        <taxon>Hexapoda</taxon>
        <taxon>Insecta</taxon>
        <taxon>Pterygota</taxon>
        <taxon>Neoptera</taxon>
        <taxon>Endopterygota</taxon>
        <taxon>Coleoptera</taxon>
        <taxon>Polyphaga</taxon>
        <taxon>Cucujiformia</taxon>
        <taxon>Tenebrionidae</taxon>
        <taxon>Tenebrionidae incertae sedis</taxon>
        <taxon>Tribolium</taxon>
    </lineage>
</organism>
<dbReference type="HOGENOM" id="CLU_259063_0_0_1"/>
<protein>
    <recommendedName>
        <fullName evidence="5">FAM21/CAPZIP domain-containing protein</fullName>
    </recommendedName>
</protein>
<proteinExistence type="predicted"/>
<feature type="compositionally biased region" description="Basic and acidic residues" evidence="2">
    <location>
        <begin position="534"/>
        <end position="555"/>
    </location>
</feature>
<feature type="compositionally biased region" description="Basic and acidic residues" evidence="2">
    <location>
        <begin position="728"/>
        <end position="738"/>
    </location>
</feature>
<dbReference type="STRING" id="7070.D2A455"/>
<feature type="region of interest" description="Disordered" evidence="2">
    <location>
        <begin position="443"/>
        <end position="473"/>
    </location>
</feature>
<dbReference type="PhylomeDB" id="D2A455"/>
<evidence type="ECO:0000313" key="3">
    <source>
        <dbReference type="EMBL" id="EFA05619.1"/>
    </source>
</evidence>
<dbReference type="GO" id="GO:0071203">
    <property type="term" value="C:WASH complex"/>
    <property type="evidence" value="ECO:0000318"/>
    <property type="project" value="GO_Central"/>
</dbReference>
<feature type="compositionally biased region" description="Polar residues" evidence="2">
    <location>
        <begin position="230"/>
        <end position="246"/>
    </location>
</feature>
<feature type="coiled-coil region" evidence="1">
    <location>
        <begin position="53"/>
        <end position="80"/>
    </location>
</feature>
<accession>D2A455</accession>
<sequence>MSGAKPWERPWSMDEIIQNSDNWNLAGDVALLNTLKAFADNLLTRTTEINNNLQNLTSSLSETSLQLNIAQNEFQSLRNSQFIESRVYEDDETLEEPVEAKAEEKEVDKTEEIRLAALKGLEVLETYFEKVEVSVSDSEDDDIDLPNFVLRPKDLYLERPLPYVIGSEEWQKTWHVGLEDSSSDSETEKVSDNFSESDSESELPIIPDRTQIKGTSDTSSEDLRTEPKNFVNSSDSENSVPVQPTTNFAEELAAKLGNVIDQEYVNRRPIQKTPQYDNLFFDEPPPLDEPKGLFSGGKGLFDDDDEATPPTPKPELRQPPKQDLFDSDDDDIFTKKTTSYLQNPVKMPLFSDEPPALDDKKVAKPVGGVSIFGGGDLFDKKLLRRQPSSDEEENEKSSPKGRGVNLFEEEPSDEPLVPDDHKFVKPVGGVSIFGGGNLFDKKLLRRQPSSSDDEQNEKSPQKGRSVNLFEEEPSVKPKKVTLFDDDDDLFKDDLFSSNATRKFTSGLFDDDLFAPTKPETKNSTDLFADLMAIPDDKNSINVDRRETQKEAESPKPKPRLSLFEPDDLFASTSAKALFDPSPPPDHETTNQGEGPPPDHETTNQGEGPPPDHETPNQVQEEESVEKPPPLDANKTNKPGKLKHNLNINVGALRPGSFPPKQTDGAANATEAPPRDHHTSFDEADNVTVLPSVTKDRARRPLNRRPSTRKGRKEALKKFEQANSTSRDPILEVKSDKNDSNSAQNRLEEPPDDLFETGSQKTGIFDESRDTFAVKTQPNLALFDEPPDDDFFEKNDTKENPGLFDETSDDLFDIKRNSPEKDLNRSLGLFEEPPDDLFESRDDIFKVKSETKPSRDDIFEVKSESKRTRDDIFGFKSETTSSREIFEDKSDTKLSRDDIFEVKSETKPSRDDIFEVKSETKQSRDIFEAKSETSSHDIFEEPPDLFESTTEKGVKSEPKADLGLFDEVSDDDLFGTKVESEVKPVESRDIPKIQSSQVKSDIFGDEDDDDDLFNVKKMPIQSNKAKKSLFDDEDDDDIFKSFSSASVKKPETKVATEKKVPKVSTIKKLENTKPDDDPLSALLQ</sequence>
<keyword evidence="4" id="KW-1185">Reference proteome</keyword>
<keyword evidence="1" id="KW-0175">Coiled coil</keyword>
<feature type="compositionally biased region" description="Basic and acidic residues" evidence="2">
    <location>
        <begin position="314"/>
        <end position="324"/>
    </location>
</feature>
<dbReference type="GO" id="GO:0005829">
    <property type="term" value="C:cytosol"/>
    <property type="evidence" value="ECO:0007669"/>
    <property type="project" value="GOC"/>
</dbReference>
<feature type="compositionally biased region" description="Basic and acidic residues" evidence="2">
    <location>
        <begin position="905"/>
        <end position="938"/>
    </location>
</feature>
<dbReference type="GO" id="GO:0042147">
    <property type="term" value="P:retrograde transport, endosome to Golgi"/>
    <property type="evidence" value="ECO:0000318"/>
    <property type="project" value="GO_Central"/>
</dbReference>
<dbReference type="AlphaFoldDB" id="D2A455"/>
<name>D2A455_TRICA</name>
<dbReference type="KEGG" id="tca:657973"/>